<feature type="domain" description="Methyltransferase FkbM" evidence="1">
    <location>
        <begin position="87"/>
        <end position="241"/>
    </location>
</feature>
<protein>
    <recommendedName>
        <fullName evidence="1">Methyltransferase FkbM domain-containing protein</fullName>
    </recommendedName>
</protein>
<dbReference type="InterPro" id="IPR029063">
    <property type="entry name" value="SAM-dependent_MTases_sf"/>
</dbReference>
<accession>A0AAC9NI29</accession>
<dbReference type="EMBL" id="CP015017">
    <property type="protein sequence ID" value="APC00477.1"/>
    <property type="molecule type" value="Genomic_DNA"/>
</dbReference>
<dbReference type="Proteomes" id="UP000182060">
    <property type="component" value="Chromosome"/>
</dbReference>
<dbReference type="Pfam" id="PF05050">
    <property type="entry name" value="Methyltransf_21"/>
    <property type="match status" value="1"/>
</dbReference>
<dbReference type="PANTHER" id="PTHR34203">
    <property type="entry name" value="METHYLTRANSFERASE, FKBM FAMILY PROTEIN"/>
    <property type="match status" value="1"/>
</dbReference>
<reference evidence="2" key="1">
    <citation type="journal article" date="2017" name="Appl. Environ. Microbiol.">
        <title>Microdiversification of a pelagic Polynucleobacter species is mainly driven by acquisition of genomic islands from a partially interspecific gene pool.</title>
        <authorList>
            <person name="Hoetzinger M."/>
            <person name="Hahn M.W."/>
            <person name="Jezberova J."/>
            <person name="Schmidt J."/>
            <person name="Koll U."/>
        </authorList>
    </citation>
    <scope>NUCLEOTIDE SEQUENCE</scope>
    <source>
        <strain evidence="2">MWH-RechtKol4</strain>
    </source>
</reference>
<dbReference type="NCBIfam" id="TIGR01444">
    <property type="entry name" value="fkbM_fam"/>
    <property type="match status" value="1"/>
</dbReference>
<dbReference type="PANTHER" id="PTHR34203:SF15">
    <property type="entry name" value="SLL1173 PROTEIN"/>
    <property type="match status" value="1"/>
</dbReference>
<dbReference type="InterPro" id="IPR006342">
    <property type="entry name" value="FkbM_mtfrase"/>
</dbReference>
<proteinExistence type="predicted"/>
<gene>
    <name evidence="2" type="ORF">AOC25_01995</name>
</gene>
<evidence type="ECO:0000313" key="3">
    <source>
        <dbReference type="Proteomes" id="UP000182060"/>
    </source>
</evidence>
<dbReference type="InterPro" id="IPR052514">
    <property type="entry name" value="SAM-dependent_MTase"/>
</dbReference>
<dbReference type="RefSeq" id="WP_071538704.1">
    <property type="nucleotide sequence ID" value="NZ_CP015016.1"/>
</dbReference>
<sequence>MNLGYLNKLINSISSSLFEENGEQILAISPITNTIKFNALDKIGPGGGSSGWIRSKHFNGDVHEPATIAALLYLAHQDGKKIQCLYDIGALYGYFSFISNAIFKDLEVYSFEMNPQSFISLKKNAEKNITTRKIKLINVGLSDHSELEADVKIEAFTLLEAGNEKLDLLTVDKFSSLTDSMPDLLKIDVEGYQSKIIPGSMEVIKKNKPYIIAEFDGLKTMKSLGATNKQVFEPLFDLGYKMFWCKNHRSKYSKFIEVSYEDFSEYHEVNSLALFEPNLTTQ</sequence>
<dbReference type="SUPFAM" id="SSF53335">
    <property type="entry name" value="S-adenosyl-L-methionine-dependent methyltransferases"/>
    <property type="match status" value="1"/>
</dbReference>
<evidence type="ECO:0000259" key="1">
    <source>
        <dbReference type="Pfam" id="PF05050"/>
    </source>
</evidence>
<name>A0AAC9NI29_9BURK</name>
<dbReference type="AlphaFoldDB" id="A0AAC9NI29"/>
<organism evidence="2 3">
    <name type="scientific">Polynucleobacter asymbioticus</name>
    <dbReference type="NCBI Taxonomy" id="576611"/>
    <lineage>
        <taxon>Bacteria</taxon>
        <taxon>Pseudomonadati</taxon>
        <taxon>Pseudomonadota</taxon>
        <taxon>Betaproteobacteria</taxon>
        <taxon>Burkholderiales</taxon>
        <taxon>Burkholderiaceae</taxon>
        <taxon>Polynucleobacter</taxon>
    </lineage>
</organism>
<dbReference type="Gene3D" id="3.40.50.150">
    <property type="entry name" value="Vaccinia Virus protein VP39"/>
    <property type="match status" value="1"/>
</dbReference>
<evidence type="ECO:0000313" key="2">
    <source>
        <dbReference type="EMBL" id="APC00477.1"/>
    </source>
</evidence>